<keyword evidence="3" id="KW-1185">Reference proteome</keyword>
<feature type="transmembrane region" description="Helical" evidence="1">
    <location>
        <begin position="46"/>
        <end position="71"/>
    </location>
</feature>
<organism evidence="2 3">
    <name type="scientific">Flavobacterium orientale</name>
    <dbReference type="NCBI Taxonomy" id="1756020"/>
    <lineage>
        <taxon>Bacteria</taxon>
        <taxon>Pseudomonadati</taxon>
        <taxon>Bacteroidota</taxon>
        <taxon>Flavobacteriia</taxon>
        <taxon>Flavobacteriales</taxon>
        <taxon>Flavobacteriaceae</taxon>
        <taxon>Flavobacterium</taxon>
    </lineage>
</organism>
<keyword evidence="1" id="KW-0812">Transmembrane</keyword>
<name>A0A916Y4L2_9FLAO</name>
<accession>A0A916Y4L2</accession>
<dbReference type="AlphaFoldDB" id="A0A916Y4L2"/>
<keyword evidence="1" id="KW-0472">Membrane</keyword>
<evidence type="ECO:0000313" key="3">
    <source>
        <dbReference type="Proteomes" id="UP000625735"/>
    </source>
</evidence>
<reference evidence="2" key="1">
    <citation type="journal article" date="2014" name="Int. J. Syst. Evol. Microbiol.">
        <title>Complete genome sequence of Corynebacterium casei LMG S-19264T (=DSM 44701T), isolated from a smear-ripened cheese.</title>
        <authorList>
            <consortium name="US DOE Joint Genome Institute (JGI-PGF)"/>
            <person name="Walter F."/>
            <person name="Albersmeier A."/>
            <person name="Kalinowski J."/>
            <person name="Ruckert C."/>
        </authorList>
    </citation>
    <scope>NUCLEOTIDE SEQUENCE</scope>
    <source>
        <strain evidence="2">CGMCC 1.12506</strain>
    </source>
</reference>
<gene>
    <name evidence="2" type="ORF">GCM10011343_19610</name>
</gene>
<dbReference type="EMBL" id="BMFG01000007">
    <property type="protein sequence ID" value="GGD29509.1"/>
    <property type="molecule type" value="Genomic_DNA"/>
</dbReference>
<feature type="transmembrane region" description="Helical" evidence="1">
    <location>
        <begin position="12"/>
        <end position="34"/>
    </location>
</feature>
<evidence type="ECO:0000256" key="1">
    <source>
        <dbReference type="SAM" id="Phobius"/>
    </source>
</evidence>
<sequence>MKKIFYPKILLPSIKLIFITGFFYFLFLGIVKFIDKPKSHIDSGFIISAIVFSLFIGYIIFHLGYFFCFYFKYISLTENEISIFELNKLKIAKFNVDEILGFSKSEVYFGRYAWKSKSLVIYFKSGKTSEILSSFVSGVDVLEKELKNRKVKYLGFEDYNTGWFFREYKFNK</sequence>
<reference evidence="2" key="2">
    <citation type="submission" date="2020-09" db="EMBL/GenBank/DDBJ databases">
        <authorList>
            <person name="Sun Q."/>
            <person name="Zhou Y."/>
        </authorList>
    </citation>
    <scope>NUCLEOTIDE SEQUENCE</scope>
    <source>
        <strain evidence="2">CGMCC 1.12506</strain>
    </source>
</reference>
<evidence type="ECO:0000313" key="2">
    <source>
        <dbReference type="EMBL" id="GGD29509.1"/>
    </source>
</evidence>
<comment type="caution">
    <text evidence="2">The sequence shown here is derived from an EMBL/GenBank/DDBJ whole genome shotgun (WGS) entry which is preliminary data.</text>
</comment>
<protein>
    <submittedName>
        <fullName evidence="2">Uncharacterized protein</fullName>
    </submittedName>
</protein>
<proteinExistence type="predicted"/>
<dbReference type="Proteomes" id="UP000625735">
    <property type="component" value="Unassembled WGS sequence"/>
</dbReference>
<keyword evidence="1" id="KW-1133">Transmembrane helix</keyword>
<dbReference type="RefSeq" id="WP_188362386.1">
    <property type="nucleotide sequence ID" value="NZ_BMFG01000007.1"/>
</dbReference>